<organism evidence="2 3">
    <name type="scientific">Colletotrichum tofieldiae</name>
    <dbReference type="NCBI Taxonomy" id="708197"/>
    <lineage>
        <taxon>Eukaryota</taxon>
        <taxon>Fungi</taxon>
        <taxon>Dikarya</taxon>
        <taxon>Ascomycota</taxon>
        <taxon>Pezizomycotina</taxon>
        <taxon>Sordariomycetes</taxon>
        <taxon>Hypocreomycetidae</taxon>
        <taxon>Glomerellales</taxon>
        <taxon>Glomerellaceae</taxon>
        <taxon>Colletotrichum</taxon>
        <taxon>Colletotrichum spaethianum species complex</taxon>
    </lineage>
</organism>
<keyword evidence="3" id="KW-1185">Reference proteome</keyword>
<accession>A0A166NFY3</accession>
<dbReference type="EMBL" id="LFIV01000212">
    <property type="protein sequence ID" value="KZL65640.1"/>
    <property type="molecule type" value="Genomic_DNA"/>
</dbReference>
<evidence type="ECO:0000313" key="2">
    <source>
        <dbReference type="EMBL" id="KZL65640.1"/>
    </source>
</evidence>
<feature type="region of interest" description="Disordered" evidence="1">
    <location>
        <begin position="220"/>
        <end position="279"/>
    </location>
</feature>
<proteinExistence type="predicted"/>
<protein>
    <submittedName>
        <fullName evidence="2">Uncharacterized protein</fullName>
    </submittedName>
</protein>
<dbReference type="AlphaFoldDB" id="A0A166NFY3"/>
<evidence type="ECO:0000256" key="1">
    <source>
        <dbReference type="SAM" id="MobiDB-lite"/>
    </source>
</evidence>
<sequence length="293" mass="31714">MVDGGGDGDGDGGDVGSLVLDPVVIPESKAHDAVVSIPKYTKEWSLPVVRDMLASSALRSCPPASGGWRRWMGLMEWTTNNGGSWWRWTGGAREVEERTMGGPHEEAACGGKKRFGNFLAVVAASPETIALSLFRAANTQSTPFGFFCQRQHLFVWVPVSPSRPVGYLLPFTVYLNMVPSTTANTAPDHICAAAIPRSDVTVCAWLQAVLAACDQQQTLTTHPAEPRPSRKRKAASPPSHARLQCSSTPITSRAAAIEGEERRDPIAGLQPSPSNRSEASSAFWGRCCYHRRR</sequence>
<name>A0A166NFY3_9PEZI</name>
<comment type="caution">
    <text evidence="2">The sequence shown here is derived from an EMBL/GenBank/DDBJ whole genome shotgun (WGS) entry which is preliminary data.</text>
</comment>
<gene>
    <name evidence="2" type="ORF">CT0861_11270</name>
</gene>
<evidence type="ECO:0000313" key="3">
    <source>
        <dbReference type="Proteomes" id="UP000076552"/>
    </source>
</evidence>
<reference evidence="2 3" key="1">
    <citation type="submission" date="2015-06" db="EMBL/GenBank/DDBJ databases">
        <title>Survival trade-offs in plant roots during colonization by closely related pathogenic and mutualistic fungi.</title>
        <authorList>
            <person name="Hacquard S."/>
            <person name="Kracher B."/>
            <person name="Hiruma K."/>
            <person name="Weinman A."/>
            <person name="Muench P."/>
            <person name="Garrido Oter R."/>
            <person name="Ver Loren van Themaat E."/>
            <person name="Dallerey J.-F."/>
            <person name="Damm U."/>
            <person name="Henrissat B."/>
            <person name="Lespinet O."/>
            <person name="Thon M."/>
            <person name="Kemen E."/>
            <person name="McHardy A.C."/>
            <person name="Schulze-Lefert P."/>
            <person name="O'Connell R.J."/>
        </authorList>
    </citation>
    <scope>NUCLEOTIDE SEQUENCE [LARGE SCALE GENOMIC DNA]</scope>
    <source>
        <strain evidence="2 3">0861</strain>
    </source>
</reference>
<dbReference type="Proteomes" id="UP000076552">
    <property type="component" value="Unassembled WGS sequence"/>
</dbReference>